<organism evidence="1 2">
    <name type="scientific">Dallia pectoralis</name>
    <name type="common">Alaska blackfish</name>
    <dbReference type="NCBI Taxonomy" id="75939"/>
    <lineage>
        <taxon>Eukaryota</taxon>
        <taxon>Metazoa</taxon>
        <taxon>Chordata</taxon>
        <taxon>Craniata</taxon>
        <taxon>Vertebrata</taxon>
        <taxon>Euteleostomi</taxon>
        <taxon>Actinopterygii</taxon>
        <taxon>Neopterygii</taxon>
        <taxon>Teleostei</taxon>
        <taxon>Protacanthopterygii</taxon>
        <taxon>Esociformes</taxon>
        <taxon>Umbridae</taxon>
        <taxon>Dallia</taxon>
    </lineage>
</organism>
<comment type="caution">
    <text evidence="1">The sequence shown here is derived from an EMBL/GenBank/DDBJ whole genome shotgun (WGS) entry which is preliminary data.</text>
</comment>
<gene>
    <name evidence="1" type="ORF">DPEC_G00149830</name>
</gene>
<evidence type="ECO:0000313" key="1">
    <source>
        <dbReference type="EMBL" id="KAJ8003581.1"/>
    </source>
</evidence>
<protein>
    <submittedName>
        <fullName evidence="1">Uncharacterized protein</fullName>
    </submittedName>
</protein>
<evidence type="ECO:0000313" key="2">
    <source>
        <dbReference type="Proteomes" id="UP001157502"/>
    </source>
</evidence>
<sequence length="123" mass="13496">MFTKEPGTQVTWGHELLSRCLGQVHLSTLKSMSTDHVQGQETAGVGGANDEEEWTQCYLRTVTWAPGRIVWQIRPGWKASFRAGLEVISPSLAPFQTTLVLLDLLSTVTFSCAAVSVCWALSD</sequence>
<proteinExistence type="predicted"/>
<reference evidence="1" key="1">
    <citation type="submission" date="2021-05" db="EMBL/GenBank/DDBJ databases">
        <authorList>
            <person name="Pan Q."/>
            <person name="Jouanno E."/>
            <person name="Zahm M."/>
            <person name="Klopp C."/>
            <person name="Cabau C."/>
            <person name="Louis A."/>
            <person name="Berthelot C."/>
            <person name="Parey E."/>
            <person name="Roest Crollius H."/>
            <person name="Montfort J."/>
            <person name="Robinson-Rechavi M."/>
            <person name="Bouchez O."/>
            <person name="Lampietro C."/>
            <person name="Lopez Roques C."/>
            <person name="Donnadieu C."/>
            <person name="Postlethwait J."/>
            <person name="Bobe J."/>
            <person name="Dillon D."/>
            <person name="Chandos A."/>
            <person name="von Hippel F."/>
            <person name="Guiguen Y."/>
        </authorList>
    </citation>
    <scope>NUCLEOTIDE SEQUENCE</scope>
    <source>
        <strain evidence="1">YG-Jan2019</strain>
    </source>
</reference>
<accession>A0ACC2GJ06</accession>
<keyword evidence="2" id="KW-1185">Reference proteome</keyword>
<dbReference type="Proteomes" id="UP001157502">
    <property type="component" value="Chromosome 12"/>
</dbReference>
<dbReference type="EMBL" id="CM055739">
    <property type="protein sequence ID" value="KAJ8003581.1"/>
    <property type="molecule type" value="Genomic_DNA"/>
</dbReference>
<name>A0ACC2GJ06_DALPE</name>